<keyword evidence="3 4" id="KW-0620">Polyamine biosynthesis</keyword>
<dbReference type="RefSeq" id="WP_338276171.1">
    <property type="nucleotide sequence ID" value="NZ_AP027266.1"/>
</dbReference>
<feature type="transmembrane region" description="Helical" evidence="5">
    <location>
        <begin position="40"/>
        <end position="60"/>
    </location>
</feature>
<dbReference type="InterPro" id="IPR030374">
    <property type="entry name" value="PABS"/>
</dbReference>
<dbReference type="SUPFAM" id="SSF53335">
    <property type="entry name" value="S-adenosyl-L-methionine-dependent methyltransferases"/>
    <property type="match status" value="1"/>
</dbReference>
<dbReference type="PROSITE" id="PS51006">
    <property type="entry name" value="PABS_2"/>
    <property type="match status" value="1"/>
</dbReference>
<keyword evidence="5" id="KW-1133">Transmembrane helix</keyword>
<evidence type="ECO:0000256" key="3">
    <source>
        <dbReference type="ARBA" id="ARBA00023115"/>
    </source>
</evidence>
<evidence type="ECO:0000256" key="4">
    <source>
        <dbReference type="PROSITE-ProRule" id="PRU00354"/>
    </source>
</evidence>
<dbReference type="Gene3D" id="3.40.50.150">
    <property type="entry name" value="Vaccinia Virus protein VP39"/>
    <property type="match status" value="1"/>
</dbReference>
<feature type="transmembrane region" description="Helical" evidence="5">
    <location>
        <begin position="179"/>
        <end position="198"/>
    </location>
</feature>
<comment type="similarity">
    <text evidence="1">Belongs to the spermidine/spermine synthase family.</text>
</comment>
<accession>A0AA48H7X1</accession>
<evidence type="ECO:0000313" key="8">
    <source>
        <dbReference type="Proteomes" id="UP001337723"/>
    </source>
</evidence>
<feature type="active site" description="Proton acceptor" evidence="4">
    <location>
        <position position="366"/>
    </location>
</feature>
<organism evidence="7 8">
    <name type="scientific">Roseicyclus marinus</name>
    <dbReference type="NCBI Taxonomy" id="2161673"/>
    <lineage>
        <taxon>Bacteria</taxon>
        <taxon>Pseudomonadati</taxon>
        <taxon>Pseudomonadota</taxon>
        <taxon>Alphaproteobacteria</taxon>
        <taxon>Rhodobacterales</taxon>
        <taxon>Roseobacteraceae</taxon>
        <taxon>Roseicyclus</taxon>
    </lineage>
</organism>
<feature type="transmembrane region" description="Helical" evidence="5">
    <location>
        <begin position="205"/>
        <end position="225"/>
    </location>
</feature>
<dbReference type="AlphaFoldDB" id="A0AA48H7X1"/>
<protein>
    <recommendedName>
        <fullName evidence="6">PABS domain-containing protein</fullName>
    </recommendedName>
</protein>
<evidence type="ECO:0000256" key="1">
    <source>
        <dbReference type="ARBA" id="ARBA00007867"/>
    </source>
</evidence>
<evidence type="ECO:0000313" key="7">
    <source>
        <dbReference type="EMBL" id="BDW85372.1"/>
    </source>
</evidence>
<dbReference type="EMBL" id="AP027266">
    <property type="protein sequence ID" value="BDW85372.1"/>
    <property type="molecule type" value="Genomic_DNA"/>
</dbReference>
<dbReference type="NCBIfam" id="NF037959">
    <property type="entry name" value="MFS_SpdSyn"/>
    <property type="match status" value="1"/>
</dbReference>
<dbReference type="GO" id="GO:0006596">
    <property type="term" value="P:polyamine biosynthetic process"/>
    <property type="evidence" value="ECO:0007669"/>
    <property type="project" value="UniProtKB-UniRule"/>
</dbReference>
<proteinExistence type="inferred from homology"/>
<keyword evidence="5" id="KW-0812">Transmembrane</keyword>
<evidence type="ECO:0000256" key="5">
    <source>
        <dbReference type="SAM" id="Phobius"/>
    </source>
</evidence>
<dbReference type="KEGG" id="rmai:MACH21_15490"/>
<keyword evidence="2 4" id="KW-0808">Transferase</keyword>
<feature type="transmembrane region" description="Helical" evidence="5">
    <location>
        <begin position="7"/>
        <end position="28"/>
    </location>
</feature>
<evidence type="ECO:0000256" key="2">
    <source>
        <dbReference type="ARBA" id="ARBA00022679"/>
    </source>
</evidence>
<reference evidence="7 8" key="1">
    <citation type="submission" date="2023-01" db="EMBL/GenBank/DDBJ databases">
        <title>Complete genome sequence of Roseicyclus marinus strain Dej080120_10.</title>
        <authorList>
            <person name="Ueki S."/>
            <person name="Maruyama F."/>
        </authorList>
    </citation>
    <scope>NUCLEOTIDE SEQUENCE [LARGE SCALE GENOMIC DNA]</scope>
    <source>
        <strain evidence="7 8">Dej080120_10</strain>
    </source>
</reference>
<feature type="domain" description="PABS" evidence="6">
    <location>
        <begin position="317"/>
        <end position="446"/>
    </location>
</feature>
<evidence type="ECO:0000259" key="6">
    <source>
        <dbReference type="PROSITE" id="PS51006"/>
    </source>
</evidence>
<dbReference type="InterPro" id="IPR029063">
    <property type="entry name" value="SAM-dependent_MTases_sf"/>
</dbReference>
<keyword evidence="5" id="KW-0472">Membrane</keyword>
<name>A0AA48H7X1_9RHOB</name>
<dbReference type="GO" id="GO:0010487">
    <property type="term" value="F:thermospermine synthase activity"/>
    <property type="evidence" value="ECO:0007669"/>
    <property type="project" value="TreeGrafter"/>
</dbReference>
<gene>
    <name evidence="7" type="ORF">MACH21_15490</name>
</gene>
<keyword evidence="8" id="KW-1185">Reference proteome</keyword>
<dbReference type="PANTHER" id="PTHR43317:SF1">
    <property type="entry name" value="THERMOSPERMINE SYNTHASE ACAULIS5"/>
    <property type="match status" value="1"/>
</dbReference>
<feature type="transmembrane region" description="Helical" evidence="5">
    <location>
        <begin position="72"/>
        <end position="97"/>
    </location>
</feature>
<feature type="transmembrane region" description="Helical" evidence="5">
    <location>
        <begin position="150"/>
        <end position="173"/>
    </location>
</feature>
<sequence>MTRPTPLWLLVVLQGGISAASLVVEIVAGRMLAPHVGMSLYTWTAVIAVVLAGFSAGHWWGGRLAALPTNRALAWTGGATLAAALTTAAAVLILPMVAGPVLAVVTSPVWGITALTMVVFFLPSFFAGVPAPVLAQIAITSNPDRSGPALGAMFASGAVGAIAGVLLAGIVFIAWLGSALTLVVVTVVYIASGLLFFWLARSRGFAIAVLAGAAAAGMAGLALAAPQQCHQETQYFCLRVEDLSADPSSPVHLMVIDHLAHGISARDAPQVQFTVHGAMLDTLTRLRAPRADYSTYVIGGGSFSVPRSLMAQGAGPMTVAEIDPEVTQLAEDAFWFDASAAEIWHEDARRALLIRPERQFDIIIGDAFTDVVVPVHLVTREFFELVAARMTRDGSFLMTVIDYEDRLGSLGSIVMTLREVFPVVEVWTQAGQPAPGSRMVFAVVAGSVETPISQFTAPAPDLMAFAALDDRFIRAIAADRGMILTDDYAPIDRLMGRPD</sequence>
<dbReference type="Proteomes" id="UP001337723">
    <property type="component" value="Chromosome"/>
</dbReference>
<dbReference type="PANTHER" id="PTHR43317">
    <property type="entry name" value="THERMOSPERMINE SYNTHASE ACAULIS5"/>
    <property type="match status" value="1"/>
</dbReference>
<feature type="transmembrane region" description="Helical" evidence="5">
    <location>
        <begin position="109"/>
        <end position="129"/>
    </location>
</feature>